<feature type="signal peptide" evidence="1">
    <location>
        <begin position="1"/>
        <end position="17"/>
    </location>
</feature>
<evidence type="ECO:0000313" key="4">
    <source>
        <dbReference type="Proteomes" id="UP001595615"/>
    </source>
</evidence>
<dbReference type="Proteomes" id="UP001595615">
    <property type="component" value="Unassembled WGS sequence"/>
</dbReference>
<sequence length="165" mass="18093">MTMWAVAALVAPSPAYAAETRSAVPGAPSPKATLADLQWMVGTWEGEGLGGAVRESYSPPAGGQMVGHFRSLRDGKPAFYELVMLAEVDGSLEYRVKHFNPDMTAWEEKAQVVRFPLVAVEKDVWYFNGLTIRRTGPDSVTHFVRIGSKDGKTSEAGFTYRRVKP</sequence>
<proteinExistence type="predicted"/>
<organism evidence="3 4">
    <name type="scientific">Sphingoaurantiacus capsulatus</name>
    <dbReference type="NCBI Taxonomy" id="1771310"/>
    <lineage>
        <taxon>Bacteria</taxon>
        <taxon>Pseudomonadati</taxon>
        <taxon>Pseudomonadota</taxon>
        <taxon>Alphaproteobacteria</taxon>
        <taxon>Sphingomonadales</taxon>
        <taxon>Sphingosinicellaceae</taxon>
        <taxon>Sphingoaurantiacus</taxon>
    </lineage>
</organism>
<dbReference type="InterPro" id="IPR046232">
    <property type="entry name" value="DUF6265"/>
</dbReference>
<dbReference type="EMBL" id="JBHRXV010000011">
    <property type="protein sequence ID" value="MFC3713616.1"/>
    <property type="molecule type" value="Genomic_DNA"/>
</dbReference>
<reference evidence="4" key="1">
    <citation type="journal article" date="2019" name="Int. J. Syst. Evol. Microbiol.">
        <title>The Global Catalogue of Microorganisms (GCM) 10K type strain sequencing project: providing services to taxonomists for standard genome sequencing and annotation.</title>
        <authorList>
            <consortium name="The Broad Institute Genomics Platform"/>
            <consortium name="The Broad Institute Genome Sequencing Center for Infectious Disease"/>
            <person name="Wu L."/>
            <person name="Ma J."/>
        </authorList>
    </citation>
    <scope>NUCLEOTIDE SEQUENCE [LARGE SCALE GENOMIC DNA]</scope>
    <source>
        <strain evidence="4">KCTC 42644</strain>
    </source>
</reference>
<dbReference type="Pfam" id="PF19780">
    <property type="entry name" value="DUF6265"/>
    <property type="match status" value="1"/>
</dbReference>
<dbReference type="RefSeq" id="WP_380862285.1">
    <property type="nucleotide sequence ID" value="NZ_JBHRXV010000011.1"/>
</dbReference>
<protein>
    <submittedName>
        <fullName evidence="3">DUF6265 family protein</fullName>
    </submittedName>
</protein>
<name>A0ABV7XCH8_9SPHN</name>
<keyword evidence="4" id="KW-1185">Reference proteome</keyword>
<keyword evidence="1" id="KW-0732">Signal</keyword>
<feature type="chain" id="PRO_5047420723" evidence="1">
    <location>
        <begin position="18"/>
        <end position="165"/>
    </location>
</feature>
<feature type="domain" description="DUF6265" evidence="2">
    <location>
        <begin position="38"/>
        <end position="144"/>
    </location>
</feature>
<evidence type="ECO:0000259" key="2">
    <source>
        <dbReference type="Pfam" id="PF19780"/>
    </source>
</evidence>
<evidence type="ECO:0000256" key="1">
    <source>
        <dbReference type="SAM" id="SignalP"/>
    </source>
</evidence>
<evidence type="ECO:0000313" key="3">
    <source>
        <dbReference type="EMBL" id="MFC3713616.1"/>
    </source>
</evidence>
<comment type="caution">
    <text evidence="3">The sequence shown here is derived from an EMBL/GenBank/DDBJ whole genome shotgun (WGS) entry which is preliminary data.</text>
</comment>
<accession>A0ABV7XCH8</accession>
<gene>
    <name evidence="3" type="ORF">ACFOMD_13630</name>
</gene>